<dbReference type="Pfam" id="PF03739">
    <property type="entry name" value="LptF_LptG"/>
    <property type="match status" value="1"/>
</dbReference>
<gene>
    <name evidence="10" type="primary">lptG</name>
    <name evidence="10" type="ORF">NCTC13294_02007</name>
</gene>
<evidence type="ECO:0000256" key="1">
    <source>
        <dbReference type="ARBA" id="ARBA00002265"/>
    </source>
</evidence>
<dbReference type="InterPro" id="IPR005495">
    <property type="entry name" value="LptG/LptF_permease"/>
</dbReference>
<evidence type="ECO:0000256" key="2">
    <source>
        <dbReference type="ARBA" id="ARBA00004651"/>
    </source>
</evidence>
<evidence type="ECO:0000256" key="4">
    <source>
        <dbReference type="ARBA" id="ARBA00022475"/>
    </source>
</evidence>
<evidence type="ECO:0000256" key="9">
    <source>
        <dbReference type="SAM" id="Phobius"/>
    </source>
</evidence>
<comment type="function">
    <text evidence="1">Part of the ABC transporter complex LptBFG involved in the translocation of lipopolysaccharide (LPS) from the inner membrane to the outer membrane.</text>
</comment>
<comment type="subcellular location">
    <subcellularLocation>
        <location evidence="2">Cell membrane</location>
        <topology evidence="2">Multi-pass membrane protein</topology>
    </subcellularLocation>
</comment>
<feature type="transmembrane region" description="Helical" evidence="9">
    <location>
        <begin position="55"/>
        <end position="79"/>
    </location>
</feature>
<feature type="transmembrane region" description="Helical" evidence="9">
    <location>
        <begin position="301"/>
        <end position="324"/>
    </location>
</feature>
<evidence type="ECO:0000256" key="7">
    <source>
        <dbReference type="ARBA" id="ARBA00023136"/>
    </source>
</evidence>
<dbReference type="GO" id="GO:0043190">
    <property type="term" value="C:ATP-binding cassette (ABC) transporter complex"/>
    <property type="evidence" value="ECO:0007669"/>
    <property type="project" value="InterPro"/>
</dbReference>
<evidence type="ECO:0000313" key="11">
    <source>
        <dbReference type="Proteomes" id="UP000254572"/>
    </source>
</evidence>
<dbReference type="EMBL" id="UFUW01000001">
    <property type="protein sequence ID" value="SUX24687.1"/>
    <property type="molecule type" value="Genomic_DNA"/>
</dbReference>
<feature type="transmembrane region" description="Helical" evidence="9">
    <location>
        <begin position="330"/>
        <end position="348"/>
    </location>
</feature>
<dbReference type="GO" id="GO:0055085">
    <property type="term" value="P:transmembrane transport"/>
    <property type="evidence" value="ECO:0007669"/>
    <property type="project" value="InterPro"/>
</dbReference>
<protein>
    <submittedName>
        <fullName evidence="10">Lipopolysaccharide export system permease protein lptG</fullName>
    </submittedName>
</protein>
<comment type="subunit">
    <text evidence="8">Component of the lipopolysaccharide transport and assembly complex. The LptBFG transporter is composed of two ATP-binding proteins (LptB) and two transmembrane proteins (LptF and LptG).</text>
</comment>
<feature type="transmembrane region" description="Helical" evidence="9">
    <location>
        <begin position="100"/>
        <end position="117"/>
    </location>
</feature>
<dbReference type="GO" id="GO:0015920">
    <property type="term" value="P:lipopolysaccharide transport"/>
    <property type="evidence" value="ECO:0007669"/>
    <property type="project" value="TreeGrafter"/>
</dbReference>
<feature type="transmembrane region" description="Helical" evidence="9">
    <location>
        <begin position="271"/>
        <end position="289"/>
    </location>
</feature>
<keyword evidence="5 9" id="KW-0812">Transmembrane</keyword>
<keyword evidence="11" id="KW-1185">Reference proteome</keyword>
<keyword evidence="6 9" id="KW-1133">Transmembrane helix</keyword>
<evidence type="ECO:0000256" key="6">
    <source>
        <dbReference type="ARBA" id="ARBA00022989"/>
    </source>
</evidence>
<reference evidence="10 11" key="1">
    <citation type="submission" date="2018-06" db="EMBL/GenBank/DDBJ databases">
        <authorList>
            <consortium name="Pathogen Informatics"/>
            <person name="Doyle S."/>
        </authorList>
    </citation>
    <scope>NUCLEOTIDE SEQUENCE [LARGE SCALE GENOMIC DNA]</scope>
    <source>
        <strain evidence="10 11">NCTC13294</strain>
    </source>
</reference>
<dbReference type="AlphaFoldDB" id="A0A381ED36"/>
<proteinExistence type="inferred from homology"/>
<dbReference type="Proteomes" id="UP000254572">
    <property type="component" value="Unassembled WGS sequence"/>
</dbReference>
<comment type="similarity">
    <text evidence="3">Belongs to the LptF/LptG family.</text>
</comment>
<dbReference type="NCBIfam" id="TIGR04408">
    <property type="entry name" value="LptG_lptG"/>
    <property type="match status" value="1"/>
</dbReference>
<sequence length="351" mass="38382">MLTRFDRYLLRTILITTLITLVFLLSVDLIIQISAEADDLGRGHYTLRVLLIQQLLVLPEKLILFTPAAVLVGTIMGLGQLAAQNEIAVVRAAGISRLRLARAGLLLAFIIGVLNIVNGEAFAPQLAAKSRLIHHLALGESAETTTAQGIWLKQRDTIIHIGALNPDGSLQHLRYYQADADHITITEADRATYAAPDWLHENPRRYRTGAENTETLPAPARWENGATPADLKSLATIGSAETLRELHTLTRFMAANGLNHRQESLKYWQRLLTPLTTAAMVLLALPFAFGSNRSGQQGTRLVTGILLGVAYYVTSGVIANLALLLHWPPLLGATLPILLFTVPALIVLTRQ</sequence>
<evidence type="ECO:0000256" key="8">
    <source>
        <dbReference type="ARBA" id="ARBA00026081"/>
    </source>
</evidence>
<dbReference type="RefSeq" id="WP_245951103.1">
    <property type="nucleotide sequence ID" value="NZ_JBHLZC010000003.1"/>
</dbReference>
<evidence type="ECO:0000313" key="10">
    <source>
        <dbReference type="EMBL" id="SUX24687.1"/>
    </source>
</evidence>
<dbReference type="InterPro" id="IPR030923">
    <property type="entry name" value="LptG"/>
</dbReference>
<dbReference type="PANTHER" id="PTHR33529">
    <property type="entry name" value="SLR0882 PROTEIN-RELATED"/>
    <property type="match status" value="1"/>
</dbReference>
<keyword evidence="7 9" id="KW-0472">Membrane</keyword>
<evidence type="ECO:0000256" key="3">
    <source>
        <dbReference type="ARBA" id="ARBA00007725"/>
    </source>
</evidence>
<name>A0A381ED36_9GAMM</name>
<accession>A0A381ED36</accession>
<feature type="transmembrane region" description="Helical" evidence="9">
    <location>
        <begin position="12"/>
        <end position="35"/>
    </location>
</feature>
<keyword evidence="4" id="KW-1003">Cell membrane</keyword>
<evidence type="ECO:0000256" key="5">
    <source>
        <dbReference type="ARBA" id="ARBA00022692"/>
    </source>
</evidence>
<organism evidence="10 11">
    <name type="scientific">Cardiobacterium valvarum</name>
    <dbReference type="NCBI Taxonomy" id="194702"/>
    <lineage>
        <taxon>Bacteria</taxon>
        <taxon>Pseudomonadati</taxon>
        <taxon>Pseudomonadota</taxon>
        <taxon>Gammaproteobacteria</taxon>
        <taxon>Cardiobacteriales</taxon>
        <taxon>Cardiobacteriaceae</taxon>
        <taxon>Cardiobacterium</taxon>
    </lineage>
</organism>
<dbReference type="PANTHER" id="PTHR33529:SF2">
    <property type="entry name" value="LIPOPOLYSACCHARIDE EXPORT SYSTEM PERMEASE PROTEIN LPTG"/>
    <property type="match status" value="1"/>
</dbReference>